<dbReference type="Proteomes" id="UP000504633">
    <property type="component" value="Unplaced"/>
</dbReference>
<dbReference type="Pfam" id="PF06477">
    <property type="entry name" value="DUF1091"/>
    <property type="match status" value="1"/>
</dbReference>
<gene>
    <name evidence="3" type="primary">LOC111600775</name>
</gene>
<dbReference type="OMA" id="NRICCYL"/>
<feature type="chain" id="PRO_5026665729" evidence="1">
    <location>
        <begin position="22"/>
        <end position="156"/>
    </location>
</feature>
<accession>A0A6J1M7H6</accession>
<keyword evidence="1" id="KW-0732">Signal</keyword>
<reference evidence="3" key="1">
    <citation type="submission" date="2025-08" db="UniProtKB">
        <authorList>
            <consortium name="RefSeq"/>
        </authorList>
    </citation>
    <scope>IDENTIFICATION</scope>
    <source>
        <strain evidence="3">15085-1641.00</strain>
        <tissue evidence="3">Whole body</tissue>
    </source>
</reference>
<evidence type="ECO:0000313" key="3">
    <source>
        <dbReference type="RefSeq" id="XP_023172823.2"/>
    </source>
</evidence>
<dbReference type="InterPro" id="IPR010512">
    <property type="entry name" value="DUF1091"/>
</dbReference>
<evidence type="ECO:0000256" key="1">
    <source>
        <dbReference type="SAM" id="SignalP"/>
    </source>
</evidence>
<dbReference type="KEGG" id="dhe:111600775"/>
<keyword evidence="2" id="KW-1185">Reference proteome</keyword>
<proteinExistence type="predicted"/>
<dbReference type="AlphaFoldDB" id="A0A6J1M7H6"/>
<dbReference type="OrthoDB" id="7825185at2759"/>
<organism evidence="2 3">
    <name type="scientific">Drosophila hydei</name>
    <name type="common">Fruit fly</name>
    <dbReference type="NCBI Taxonomy" id="7224"/>
    <lineage>
        <taxon>Eukaryota</taxon>
        <taxon>Metazoa</taxon>
        <taxon>Ecdysozoa</taxon>
        <taxon>Arthropoda</taxon>
        <taxon>Hexapoda</taxon>
        <taxon>Insecta</taxon>
        <taxon>Pterygota</taxon>
        <taxon>Neoptera</taxon>
        <taxon>Endopterygota</taxon>
        <taxon>Diptera</taxon>
        <taxon>Brachycera</taxon>
        <taxon>Muscomorpha</taxon>
        <taxon>Ephydroidea</taxon>
        <taxon>Drosophilidae</taxon>
        <taxon>Drosophila</taxon>
    </lineage>
</organism>
<sequence length="156" mass="18158">MNRICCYLCLLLLGVGLPVEAARRSRYSFEWHRFECVNNWSIVKNWSCVIVGNMVLFDSTVDICKLMSGGNVGNKVVTFVFQSMLKDTNLAKQCPISKGLLYFHNMIDLDHFPAFMPEMDFTAYMKFFRPNLTENTEVFLNGSLIEVNRQRQKLWH</sequence>
<dbReference type="GeneID" id="111600775"/>
<dbReference type="RefSeq" id="XP_023172823.2">
    <property type="nucleotide sequence ID" value="XM_023317055.2"/>
</dbReference>
<feature type="signal peptide" evidence="1">
    <location>
        <begin position="1"/>
        <end position="21"/>
    </location>
</feature>
<evidence type="ECO:0000313" key="2">
    <source>
        <dbReference type="Proteomes" id="UP000504633"/>
    </source>
</evidence>
<name>A0A6J1M7H6_DROHY</name>
<protein>
    <submittedName>
        <fullName evidence="3">Uncharacterized protein LOC111600775</fullName>
    </submittedName>
</protein>
<dbReference type="SMART" id="SM00697">
    <property type="entry name" value="DM8"/>
    <property type="match status" value="1"/>
</dbReference>
<dbReference type="PANTHER" id="PTHR20898">
    <property type="entry name" value="DAEDALUS ON 3-RELATED-RELATED"/>
    <property type="match status" value="1"/>
</dbReference>